<keyword evidence="1" id="KW-0472">Membrane</keyword>
<accession>A0A427B6M0</accession>
<organism evidence="2 3">
    <name type="scientific">Ensete ventricosum</name>
    <name type="common">Abyssinian banana</name>
    <name type="synonym">Musa ensete</name>
    <dbReference type="NCBI Taxonomy" id="4639"/>
    <lineage>
        <taxon>Eukaryota</taxon>
        <taxon>Viridiplantae</taxon>
        <taxon>Streptophyta</taxon>
        <taxon>Embryophyta</taxon>
        <taxon>Tracheophyta</taxon>
        <taxon>Spermatophyta</taxon>
        <taxon>Magnoliopsida</taxon>
        <taxon>Liliopsida</taxon>
        <taxon>Zingiberales</taxon>
        <taxon>Musaceae</taxon>
        <taxon>Ensete</taxon>
    </lineage>
</organism>
<dbReference type="AlphaFoldDB" id="A0A427B6M0"/>
<dbReference type="Proteomes" id="UP000287651">
    <property type="component" value="Unassembled WGS sequence"/>
</dbReference>
<evidence type="ECO:0000313" key="3">
    <source>
        <dbReference type="Proteomes" id="UP000287651"/>
    </source>
</evidence>
<comment type="caution">
    <text evidence="2">The sequence shown here is derived from an EMBL/GenBank/DDBJ whole genome shotgun (WGS) entry which is preliminary data.</text>
</comment>
<proteinExistence type="predicted"/>
<keyword evidence="1" id="KW-0812">Transmembrane</keyword>
<sequence length="129" mass="13884">MGSAITSGYNAFIPRIWIGGADDYGYVLRVIGVISDTDVRQLSLQRNLLGYSDPASARPRPASPLLRVEAIQGGAGRRERQSYRSNRSLGGLVLLSSVLGLGFGFRALFTESQEGSEELVLERILPGAS</sequence>
<name>A0A427B6M0_ENSVE</name>
<evidence type="ECO:0000313" key="2">
    <source>
        <dbReference type="EMBL" id="RRT84124.1"/>
    </source>
</evidence>
<gene>
    <name evidence="2" type="ORF">B296_00011150</name>
</gene>
<dbReference type="EMBL" id="AMZH03000365">
    <property type="protein sequence ID" value="RRT84124.1"/>
    <property type="molecule type" value="Genomic_DNA"/>
</dbReference>
<evidence type="ECO:0000256" key="1">
    <source>
        <dbReference type="SAM" id="Phobius"/>
    </source>
</evidence>
<reference evidence="2 3" key="1">
    <citation type="journal article" date="2014" name="Agronomy (Basel)">
        <title>A Draft Genome Sequence for Ensete ventricosum, the Drought-Tolerant Tree Against Hunger.</title>
        <authorList>
            <person name="Harrison J."/>
            <person name="Moore K.A."/>
            <person name="Paszkiewicz K."/>
            <person name="Jones T."/>
            <person name="Grant M."/>
            <person name="Ambacheew D."/>
            <person name="Muzemil S."/>
            <person name="Studholme D.J."/>
        </authorList>
    </citation>
    <scope>NUCLEOTIDE SEQUENCE [LARGE SCALE GENOMIC DNA]</scope>
</reference>
<keyword evidence="1" id="KW-1133">Transmembrane helix</keyword>
<feature type="transmembrane region" description="Helical" evidence="1">
    <location>
        <begin position="88"/>
        <end position="109"/>
    </location>
</feature>
<protein>
    <submittedName>
        <fullName evidence="2">Uncharacterized protein</fullName>
    </submittedName>
</protein>